<evidence type="ECO:0000313" key="3">
    <source>
        <dbReference type="Proteomes" id="UP001423409"/>
    </source>
</evidence>
<keyword evidence="3" id="KW-1185">Reference proteome</keyword>
<comment type="caution">
    <text evidence="2">The sequence shown here is derived from an EMBL/GenBank/DDBJ whole genome shotgun (WGS) entry which is preliminary data.</text>
</comment>
<dbReference type="EMBL" id="BAABQU010000019">
    <property type="protein sequence ID" value="GAA5440313.1"/>
    <property type="molecule type" value="Genomic_DNA"/>
</dbReference>
<gene>
    <name evidence="2" type="ORF">Dcae01_01826</name>
</gene>
<reference evidence="2 3" key="1">
    <citation type="submission" date="2024-02" db="EMBL/GenBank/DDBJ databases">
        <title>Deinococcus caeni NBRC 101312.</title>
        <authorList>
            <person name="Ichikawa N."/>
            <person name="Katano-Makiyama Y."/>
            <person name="Hidaka K."/>
        </authorList>
    </citation>
    <scope>NUCLEOTIDE SEQUENCE [LARGE SCALE GENOMIC DNA]</scope>
    <source>
        <strain evidence="2 3">NBRC 101312</strain>
    </source>
</reference>
<dbReference type="Proteomes" id="UP001423409">
    <property type="component" value="Unassembled WGS sequence"/>
</dbReference>
<organism evidence="2 3">
    <name type="scientific">Deinococcus caeni</name>
    <dbReference type="NCBI Taxonomy" id="569127"/>
    <lineage>
        <taxon>Bacteria</taxon>
        <taxon>Thermotogati</taxon>
        <taxon>Deinococcota</taxon>
        <taxon>Deinococci</taxon>
        <taxon>Deinococcales</taxon>
        <taxon>Deinococcaceae</taxon>
        <taxon>Deinococcus</taxon>
    </lineage>
</organism>
<evidence type="ECO:0000313" key="2">
    <source>
        <dbReference type="EMBL" id="GAA5440313.1"/>
    </source>
</evidence>
<sequence length="81" mass="8609">MRLGELPRRVGETEKERNAPPDVAPAGAVTFRIASETNGSPYYSSGWRLRRLRSAPSTTTAAATTTPVTTVAASGRATYTP</sequence>
<feature type="compositionally biased region" description="Basic and acidic residues" evidence="1">
    <location>
        <begin position="1"/>
        <end position="19"/>
    </location>
</feature>
<feature type="region of interest" description="Disordered" evidence="1">
    <location>
        <begin position="1"/>
        <end position="24"/>
    </location>
</feature>
<accession>A0ABP9UCR7</accession>
<protein>
    <submittedName>
        <fullName evidence="2">Uncharacterized protein</fullName>
    </submittedName>
</protein>
<name>A0ABP9UCR7_9DEIO</name>
<evidence type="ECO:0000256" key="1">
    <source>
        <dbReference type="SAM" id="MobiDB-lite"/>
    </source>
</evidence>
<proteinExistence type="predicted"/>